<keyword evidence="2" id="KW-0472">Membrane</keyword>
<evidence type="ECO:0000313" key="4">
    <source>
        <dbReference type="Proteomes" id="UP000515153"/>
    </source>
</evidence>
<dbReference type="KEGG" id="pgri:PgNI_05285"/>
<keyword evidence="2" id="KW-0812">Transmembrane</keyword>
<evidence type="ECO:0008006" key="6">
    <source>
        <dbReference type="Google" id="ProtNLM"/>
    </source>
</evidence>
<keyword evidence="2" id="KW-1133">Transmembrane helix</keyword>
<keyword evidence="3" id="KW-0732">Signal</keyword>
<evidence type="ECO:0000256" key="1">
    <source>
        <dbReference type="SAM" id="MobiDB-lite"/>
    </source>
</evidence>
<evidence type="ECO:0000313" key="5">
    <source>
        <dbReference type="RefSeq" id="XP_030982101.1"/>
    </source>
</evidence>
<name>A0A6P8B4F1_PYRGI</name>
<accession>A0A6P8B4F1</accession>
<feature type="region of interest" description="Disordered" evidence="1">
    <location>
        <begin position="148"/>
        <end position="168"/>
    </location>
</feature>
<feature type="chain" id="PRO_5028395765" description="Mid2 domain-containing protein" evidence="3">
    <location>
        <begin position="29"/>
        <end position="168"/>
    </location>
</feature>
<proteinExistence type="predicted"/>
<reference evidence="5" key="3">
    <citation type="submission" date="2025-08" db="UniProtKB">
        <authorList>
            <consortium name="RefSeq"/>
        </authorList>
    </citation>
    <scope>IDENTIFICATION</scope>
    <source>
        <strain evidence="5">NI907</strain>
    </source>
</reference>
<dbReference type="OrthoDB" id="5232936at2759"/>
<dbReference type="GeneID" id="41960228"/>
<dbReference type="Proteomes" id="UP000515153">
    <property type="component" value="Chromosome I"/>
</dbReference>
<organism evidence="4 5">
    <name type="scientific">Pyricularia grisea</name>
    <name type="common">Crabgrass-specific blast fungus</name>
    <name type="synonym">Magnaporthe grisea</name>
    <dbReference type="NCBI Taxonomy" id="148305"/>
    <lineage>
        <taxon>Eukaryota</taxon>
        <taxon>Fungi</taxon>
        <taxon>Dikarya</taxon>
        <taxon>Ascomycota</taxon>
        <taxon>Pezizomycotina</taxon>
        <taxon>Sordariomycetes</taxon>
        <taxon>Sordariomycetidae</taxon>
        <taxon>Magnaporthales</taxon>
        <taxon>Pyriculariaceae</taxon>
        <taxon>Pyricularia</taxon>
    </lineage>
</organism>
<protein>
    <recommendedName>
        <fullName evidence="6">Mid2 domain-containing protein</fullName>
    </recommendedName>
</protein>
<dbReference type="RefSeq" id="XP_030982101.1">
    <property type="nucleotide sequence ID" value="XM_031125319.1"/>
</dbReference>
<evidence type="ECO:0000256" key="2">
    <source>
        <dbReference type="SAM" id="Phobius"/>
    </source>
</evidence>
<sequence length="168" mass="18115">MCPVFRTSHHTTALAFLIISLLCAPTLAAPVEVTTPAQLQLPSSTTASVTAKRNTISDGPIKQTDTIADNTHELQQHLLPRGNLQERVGITPESTGSIPTAILVVVGCVIGIGAASIAVFGFEWKRWGRGLTRKDHIDIVPRVEEKENIIPSTDKKGQAGEDKKNDMK</sequence>
<gene>
    <name evidence="5" type="ORF">PgNI_05285</name>
</gene>
<reference evidence="4 5" key="1">
    <citation type="journal article" date="2019" name="Mol. Biol. Evol.">
        <title>Blast fungal genomes show frequent chromosomal changes, gene gains and losses, and effector gene turnover.</title>
        <authorList>
            <person name="Gomez Luciano L.B."/>
            <person name="Jason Tsai I."/>
            <person name="Chuma I."/>
            <person name="Tosa Y."/>
            <person name="Chen Y.H."/>
            <person name="Li J.Y."/>
            <person name="Li M.Y."/>
            <person name="Jade Lu M.Y."/>
            <person name="Nakayashiki H."/>
            <person name="Li W.H."/>
        </authorList>
    </citation>
    <scope>NUCLEOTIDE SEQUENCE [LARGE SCALE GENOMIC DNA]</scope>
    <source>
        <strain evidence="4 5">NI907</strain>
    </source>
</reference>
<evidence type="ECO:0000256" key="3">
    <source>
        <dbReference type="SAM" id="SignalP"/>
    </source>
</evidence>
<keyword evidence="4" id="KW-1185">Reference proteome</keyword>
<dbReference type="AlphaFoldDB" id="A0A6P8B4F1"/>
<feature type="transmembrane region" description="Helical" evidence="2">
    <location>
        <begin position="101"/>
        <end position="124"/>
    </location>
</feature>
<reference evidence="5" key="2">
    <citation type="submission" date="2019-10" db="EMBL/GenBank/DDBJ databases">
        <authorList>
            <consortium name="NCBI Genome Project"/>
        </authorList>
    </citation>
    <scope>NUCLEOTIDE SEQUENCE</scope>
    <source>
        <strain evidence="5">NI907</strain>
    </source>
</reference>
<feature type="signal peptide" evidence="3">
    <location>
        <begin position="1"/>
        <end position="28"/>
    </location>
</feature>